<proteinExistence type="predicted"/>
<protein>
    <submittedName>
        <fullName evidence="1">Uncharacterized protein</fullName>
    </submittedName>
</protein>
<name>A0A074ZXS6_OPIVI</name>
<evidence type="ECO:0000313" key="1">
    <source>
        <dbReference type="EMBL" id="KER30757.1"/>
    </source>
</evidence>
<sequence>MFLRPRPVNARTQNRSFVPQRETASLRTLRRGIVRSDRENYFNKKALETERVSQPMHEVEQRKPAVGGQLHVHHRLLRQVGTARLFSSCTRVFLHNKRMILDL</sequence>
<evidence type="ECO:0000313" key="2">
    <source>
        <dbReference type="Proteomes" id="UP000054324"/>
    </source>
</evidence>
<keyword evidence="2" id="KW-1185">Reference proteome</keyword>
<organism evidence="1 2">
    <name type="scientific">Opisthorchis viverrini</name>
    <name type="common">Southeast Asian liver fluke</name>
    <dbReference type="NCBI Taxonomy" id="6198"/>
    <lineage>
        <taxon>Eukaryota</taxon>
        <taxon>Metazoa</taxon>
        <taxon>Spiralia</taxon>
        <taxon>Lophotrochozoa</taxon>
        <taxon>Platyhelminthes</taxon>
        <taxon>Trematoda</taxon>
        <taxon>Digenea</taxon>
        <taxon>Opisthorchiida</taxon>
        <taxon>Opisthorchiata</taxon>
        <taxon>Opisthorchiidae</taxon>
        <taxon>Opisthorchis</taxon>
    </lineage>
</organism>
<dbReference type="Proteomes" id="UP000054324">
    <property type="component" value="Unassembled WGS sequence"/>
</dbReference>
<dbReference type="GeneID" id="20317090"/>
<dbReference type="KEGG" id="ovi:T265_02902"/>
<dbReference type="AlphaFoldDB" id="A0A074ZXS6"/>
<accession>A0A074ZXS6</accession>
<gene>
    <name evidence="1" type="ORF">T265_02902</name>
</gene>
<dbReference type="CTD" id="20317090"/>
<dbReference type="RefSeq" id="XP_009165519.1">
    <property type="nucleotide sequence ID" value="XM_009167255.1"/>
</dbReference>
<dbReference type="EMBL" id="KL596656">
    <property type="protein sequence ID" value="KER30757.1"/>
    <property type="molecule type" value="Genomic_DNA"/>
</dbReference>
<reference evidence="1 2" key="1">
    <citation type="submission" date="2013-11" db="EMBL/GenBank/DDBJ databases">
        <title>Opisthorchis viverrini - life in the bile duct.</title>
        <authorList>
            <person name="Young N.D."/>
            <person name="Nagarajan N."/>
            <person name="Lin S.J."/>
            <person name="Korhonen P.K."/>
            <person name="Jex A.R."/>
            <person name="Hall R.S."/>
            <person name="Safavi-Hemami H."/>
            <person name="Kaewkong W."/>
            <person name="Bertrand D."/>
            <person name="Gao S."/>
            <person name="Seet Q."/>
            <person name="Wongkham S."/>
            <person name="Teh B.T."/>
            <person name="Wongkham C."/>
            <person name="Intapan P.M."/>
            <person name="Maleewong W."/>
            <person name="Yang X."/>
            <person name="Hu M."/>
            <person name="Wang Z."/>
            <person name="Hofmann A."/>
            <person name="Sternberg P.W."/>
            <person name="Tan P."/>
            <person name="Wang J."/>
            <person name="Gasser R.B."/>
        </authorList>
    </citation>
    <scope>NUCLEOTIDE SEQUENCE [LARGE SCALE GENOMIC DNA]</scope>
</reference>